<dbReference type="GO" id="GO:0032543">
    <property type="term" value="P:mitochondrial translation"/>
    <property type="evidence" value="ECO:0007669"/>
    <property type="project" value="InterPro"/>
</dbReference>
<dbReference type="Pfam" id="PF18699">
    <property type="entry name" value="MRPL52"/>
    <property type="match status" value="1"/>
</dbReference>
<dbReference type="AlphaFoldDB" id="A0A9P1I0L3"/>
<accession>A0A9P1I0L3</accession>
<sequence>MLCRLSRLGCLRTSRVSYSAAPNYEFKDEIKEQQEKLVARQNVPKGLGKVQSWKKPIYYAPHQHVFEQSPDFSFKDGREVHVTSKQQLNYKLDQIRLAKKIVELLDETKNVEKIYEEELEKRRILEDSLIQKRPKAKGIENIA</sequence>
<name>A0A9P1I0L3_9PELO</name>
<proteinExistence type="predicted"/>
<protein>
    <recommendedName>
        <fullName evidence="3">39S ribosomal protein L52, mitochondrial</fullName>
    </recommendedName>
</protein>
<dbReference type="GO" id="GO:0003735">
    <property type="term" value="F:structural constituent of ribosome"/>
    <property type="evidence" value="ECO:0007669"/>
    <property type="project" value="InterPro"/>
</dbReference>
<evidence type="ECO:0000313" key="2">
    <source>
        <dbReference type="Proteomes" id="UP001152747"/>
    </source>
</evidence>
<reference evidence="1" key="1">
    <citation type="submission" date="2022-11" db="EMBL/GenBank/DDBJ databases">
        <authorList>
            <person name="Kikuchi T."/>
        </authorList>
    </citation>
    <scope>NUCLEOTIDE SEQUENCE</scope>
    <source>
        <strain evidence="1">PS1010</strain>
    </source>
</reference>
<dbReference type="EMBL" id="CANHGI010000001">
    <property type="protein sequence ID" value="CAI5437399.1"/>
    <property type="molecule type" value="Genomic_DNA"/>
</dbReference>
<evidence type="ECO:0008006" key="3">
    <source>
        <dbReference type="Google" id="ProtNLM"/>
    </source>
</evidence>
<keyword evidence="2" id="KW-1185">Reference proteome</keyword>
<evidence type="ECO:0000313" key="1">
    <source>
        <dbReference type="EMBL" id="CAI5437399.1"/>
    </source>
</evidence>
<dbReference type="Proteomes" id="UP001152747">
    <property type="component" value="Unassembled WGS sequence"/>
</dbReference>
<comment type="caution">
    <text evidence="1">The sequence shown here is derived from an EMBL/GenBank/DDBJ whole genome shotgun (WGS) entry which is preliminary data.</text>
</comment>
<gene>
    <name evidence="1" type="ORF">CAMP_LOCUS36</name>
</gene>
<dbReference type="OrthoDB" id="5863224at2759"/>
<dbReference type="InterPro" id="IPR034596">
    <property type="entry name" value="Ribosomal_mL52"/>
</dbReference>
<organism evidence="1 2">
    <name type="scientific">Caenorhabditis angaria</name>
    <dbReference type="NCBI Taxonomy" id="860376"/>
    <lineage>
        <taxon>Eukaryota</taxon>
        <taxon>Metazoa</taxon>
        <taxon>Ecdysozoa</taxon>
        <taxon>Nematoda</taxon>
        <taxon>Chromadorea</taxon>
        <taxon>Rhabditida</taxon>
        <taxon>Rhabditina</taxon>
        <taxon>Rhabditomorpha</taxon>
        <taxon>Rhabditoidea</taxon>
        <taxon>Rhabditidae</taxon>
        <taxon>Peloderinae</taxon>
        <taxon>Caenorhabditis</taxon>
    </lineage>
</organism>
<dbReference type="GO" id="GO:0005762">
    <property type="term" value="C:mitochondrial large ribosomal subunit"/>
    <property type="evidence" value="ECO:0007669"/>
    <property type="project" value="InterPro"/>
</dbReference>